<gene>
    <name evidence="1" type="ORF">ERS852407_01766</name>
</gene>
<dbReference type="Proteomes" id="UP000095651">
    <property type="component" value="Unassembled WGS sequence"/>
</dbReference>
<name>A0A174BX74_9FIRM</name>
<dbReference type="RefSeq" id="WP_002591315.1">
    <property type="nucleotide sequence ID" value="NZ_CABIXC010000003.1"/>
</dbReference>
<dbReference type="AlphaFoldDB" id="A0A174BX74"/>
<protein>
    <submittedName>
        <fullName evidence="1">Uncharacterized protein</fullName>
    </submittedName>
</protein>
<reference evidence="1 2" key="1">
    <citation type="submission" date="2015-09" db="EMBL/GenBank/DDBJ databases">
        <authorList>
            <consortium name="Pathogen Informatics"/>
        </authorList>
    </citation>
    <scope>NUCLEOTIDE SEQUENCE [LARGE SCALE GENOMIC DNA]</scope>
    <source>
        <strain evidence="1 2">2789STDY5608850</strain>
    </source>
</reference>
<evidence type="ECO:0000313" key="1">
    <source>
        <dbReference type="EMBL" id="CUO05692.1"/>
    </source>
</evidence>
<dbReference type="EMBL" id="CYZE01000003">
    <property type="protein sequence ID" value="CUO05692.1"/>
    <property type="molecule type" value="Genomic_DNA"/>
</dbReference>
<evidence type="ECO:0000313" key="2">
    <source>
        <dbReference type="Proteomes" id="UP000095651"/>
    </source>
</evidence>
<sequence length="241" mass="28260">MEQLEHQLLEVQRVAGVVQDKLAEAQSVKTLYNRSASSFQYGRLLDCMMEASERAECLTDRLRRFILRNPFSSSLKEEYCLNLVQIHKIRVEYEACILKAELPVLLPHRKSKYTDYIYKPLFLALQNWCKERQQQGKEIPVYERATVCFIHEYDKKLPGTRIRDHDNIEEKQVVDALGMYFLVSDGGLHLDTYHTTILGERDCTFLFLMEYNQFPKWICKRHHLDIISKNHPIPATGFSTG</sequence>
<dbReference type="InterPro" id="IPR046082">
    <property type="entry name" value="DUF6100"/>
</dbReference>
<dbReference type="Pfam" id="PF19595">
    <property type="entry name" value="DUF6100"/>
    <property type="match status" value="1"/>
</dbReference>
<organism evidence="1 2">
    <name type="scientific">Hungatella hathewayi</name>
    <dbReference type="NCBI Taxonomy" id="154046"/>
    <lineage>
        <taxon>Bacteria</taxon>
        <taxon>Bacillati</taxon>
        <taxon>Bacillota</taxon>
        <taxon>Clostridia</taxon>
        <taxon>Lachnospirales</taxon>
        <taxon>Lachnospiraceae</taxon>
        <taxon>Hungatella</taxon>
    </lineage>
</organism>
<proteinExistence type="predicted"/>
<accession>A0A174BX74</accession>